<dbReference type="AlphaFoldDB" id="A0A8S1P1B0"/>
<organism evidence="3 4">
    <name type="scientific">Paramecium primaurelia</name>
    <dbReference type="NCBI Taxonomy" id="5886"/>
    <lineage>
        <taxon>Eukaryota</taxon>
        <taxon>Sar</taxon>
        <taxon>Alveolata</taxon>
        <taxon>Ciliophora</taxon>
        <taxon>Intramacronucleata</taxon>
        <taxon>Oligohymenophorea</taxon>
        <taxon>Peniculida</taxon>
        <taxon>Parameciidae</taxon>
        <taxon>Paramecium</taxon>
    </lineage>
</organism>
<evidence type="ECO:0000256" key="1">
    <source>
        <dbReference type="SAM" id="Phobius"/>
    </source>
</evidence>
<dbReference type="Proteomes" id="UP000688137">
    <property type="component" value="Unassembled WGS sequence"/>
</dbReference>
<sequence>MLITNFCLVSASCAALRAVVLFRKEKILSKMFTDVDKMPLYNLDYINSKTDLPINQYLVLTGKITSNNLQPTFSDKSVKAILSTIVPTIKEKQKDIGEGLMINLGQVITFKRDHSIQFILGNDTHQLEVKYLPNRSLTLYNLPKLRENIMKSELSQIKIANQHFLQTTYTEFALIPNQQYGICGKLQQDGVLTPLIILGSSKESFIDSLEEELLKINKAAKIWLLCSGGITIAAAIYAKMYKRSRKHKENQ</sequence>
<dbReference type="EMBL" id="CAJJDM010000104">
    <property type="protein sequence ID" value="CAD8096405.1"/>
    <property type="molecule type" value="Genomic_DNA"/>
</dbReference>
<evidence type="ECO:0000313" key="3">
    <source>
        <dbReference type="EMBL" id="CAD8096405.1"/>
    </source>
</evidence>
<evidence type="ECO:0000313" key="4">
    <source>
        <dbReference type="Proteomes" id="UP000688137"/>
    </source>
</evidence>
<name>A0A8S1P1B0_PARPR</name>
<feature type="signal peptide" evidence="2">
    <location>
        <begin position="1"/>
        <end position="18"/>
    </location>
</feature>
<protein>
    <recommendedName>
        <fullName evidence="5">RING-type E3 ubiquitin transferase</fullName>
    </recommendedName>
</protein>
<keyword evidence="4" id="KW-1185">Reference proteome</keyword>
<evidence type="ECO:0000256" key="2">
    <source>
        <dbReference type="SAM" id="SignalP"/>
    </source>
</evidence>
<comment type="caution">
    <text evidence="3">The sequence shown here is derived from an EMBL/GenBank/DDBJ whole genome shotgun (WGS) entry which is preliminary data.</text>
</comment>
<reference evidence="3" key="1">
    <citation type="submission" date="2021-01" db="EMBL/GenBank/DDBJ databases">
        <authorList>
            <consortium name="Genoscope - CEA"/>
            <person name="William W."/>
        </authorList>
    </citation>
    <scope>NUCLEOTIDE SEQUENCE</scope>
</reference>
<keyword evidence="2" id="KW-0732">Signal</keyword>
<keyword evidence="1" id="KW-0472">Membrane</keyword>
<keyword evidence="1" id="KW-0812">Transmembrane</keyword>
<evidence type="ECO:0008006" key="5">
    <source>
        <dbReference type="Google" id="ProtNLM"/>
    </source>
</evidence>
<proteinExistence type="predicted"/>
<accession>A0A8S1P1B0</accession>
<feature type="chain" id="PRO_5035852181" description="RING-type E3 ubiquitin transferase" evidence="2">
    <location>
        <begin position="19"/>
        <end position="251"/>
    </location>
</feature>
<dbReference type="OMA" id="DLPINQY"/>
<keyword evidence="1" id="KW-1133">Transmembrane helix</keyword>
<gene>
    <name evidence="3" type="ORF">PPRIM_AZ9-3.1.T1010075</name>
</gene>
<feature type="transmembrane region" description="Helical" evidence="1">
    <location>
        <begin position="222"/>
        <end position="241"/>
    </location>
</feature>